<feature type="transmembrane region" description="Helical" evidence="6">
    <location>
        <begin position="307"/>
        <end position="332"/>
    </location>
</feature>
<feature type="region of interest" description="Disordered" evidence="5">
    <location>
        <begin position="1"/>
        <end position="77"/>
    </location>
</feature>
<dbReference type="STRING" id="4577.A0A1D6HJZ5"/>
<dbReference type="InterPro" id="IPR041517">
    <property type="entry name" value="DEGP_PDZ"/>
</dbReference>
<feature type="compositionally biased region" description="Basic residues" evidence="5">
    <location>
        <begin position="9"/>
        <end position="20"/>
    </location>
</feature>
<dbReference type="AlphaFoldDB" id="A0A1D6HJZ5"/>
<keyword evidence="6" id="KW-0472">Membrane</keyword>
<organism evidence="8">
    <name type="scientific">Zea mays</name>
    <name type="common">Maize</name>
    <dbReference type="NCBI Taxonomy" id="4577"/>
    <lineage>
        <taxon>Eukaryota</taxon>
        <taxon>Viridiplantae</taxon>
        <taxon>Streptophyta</taxon>
        <taxon>Embryophyta</taxon>
        <taxon>Tracheophyta</taxon>
        <taxon>Spermatophyta</taxon>
        <taxon>Magnoliopsida</taxon>
        <taxon>Liliopsida</taxon>
        <taxon>Poales</taxon>
        <taxon>Poaceae</taxon>
        <taxon>PACMAD clade</taxon>
        <taxon>Panicoideae</taxon>
        <taxon>Andropogonodae</taxon>
        <taxon>Andropogoneae</taxon>
        <taxon>Tripsacinae</taxon>
        <taxon>Zea</taxon>
    </lineage>
</organism>
<evidence type="ECO:0000256" key="1">
    <source>
        <dbReference type="ARBA" id="ARBA00010541"/>
    </source>
</evidence>
<dbReference type="PANTHER" id="PTHR45980">
    <property type="match status" value="1"/>
</dbReference>
<feature type="compositionally biased region" description="Low complexity" evidence="5">
    <location>
        <begin position="27"/>
        <end position="41"/>
    </location>
</feature>
<protein>
    <submittedName>
        <fullName evidence="8">Protease Do-like 9</fullName>
    </submittedName>
</protein>
<dbReference type="FunFam" id="2.40.10.10:FF:000131">
    <property type="entry name" value="Protease Do-like 9"/>
    <property type="match status" value="1"/>
</dbReference>
<evidence type="ECO:0000313" key="8">
    <source>
        <dbReference type="EMBL" id="AQK74782.1"/>
    </source>
</evidence>
<dbReference type="SMR" id="A0A1D6HJZ5"/>
<evidence type="ECO:0000256" key="2">
    <source>
        <dbReference type="ARBA" id="ARBA00022670"/>
    </source>
</evidence>
<dbReference type="ExpressionAtlas" id="A0A1D6HJZ5">
    <property type="expression patterns" value="baseline and differential"/>
</dbReference>
<keyword evidence="6" id="KW-0812">Transmembrane</keyword>
<dbReference type="Pfam" id="PF17815">
    <property type="entry name" value="PDZ_3"/>
    <property type="match status" value="1"/>
</dbReference>
<sequence length="587" mass="64258">MDDPSSASNKHKRKRGRKPKASPPFPDRSSPSPSAAPAPAGRRGRKPRRHEAPADADATRPPSPPRRGEPKPVANGGDVVAVAESGPASWDEVVRVVPCMDAVVKVFCVHTEPNFSLPWQRKRQYSSSSSGFIIGGRRVLTNAHSVEHYTQVKLKKRGSDTKYLATVLAIGTECDIALLTVNDDEFWEGVSPVEFGTLPALQDAVTVVGYPIGGDTISVTSGVVSRIEILSYVHGSTELLGLQIDAAINSGNSGGPAFNDRGKCVGIAFQSLKHEDAENIGYVIPTPVITHFIEDYKKSGEYTGNMLFSIFLISNDSVTIFFLCIILGFPILGVEWQKMENPDLRKAMGMKPDQKGVRVRRVEPTAPESGCLRPSDIILSFDGVDIANDGTVPFRHGERIGFSYLVSQKYTGEKALVKVLRDSKVHEFKIRLATHKRLVAAHVKGRPPSYYIVAGFVFAAISVPYLRSEYGKDYEYDAPVKLLVKHLHAMAESPDEQLVVVSQVLVSDINIGYEEIVNTQVLAFNGQPVKNLKNLATMVENCKDEFLKFDLEYDQIVVLETKTAKAATQDILTTHCIPSATSDDLKA</sequence>
<evidence type="ECO:0000256" key="6">
    <source>
        <dbReference type="SAM" id="Phobius"/>
    </source>
</evidence>
<keyword evidence="6" id="KW-1133">Transmembrane helix</keyword>
<dbReference type="Gene3D" id="2.40.10.10">
    <property type="entry name" value="Trypsin-like serine proteases"/>
    <property type="match status" value="2"/>
</dbReference>
<keyword evidence="4" id="KW-0720">Serine protease</keyword>
<dbReference type="InterPro" id="IPR036034">
    <property type="entry name" value="PDZ_sf"/>
</dbReference>
<evidence type="ECO:0000259" key="7">
    <source>
        <dbReference type="Pfam" id="PF17815"/>
    </source>
</evidence>
<dbReference type="Gene3D" id="2.30.42.10">
    <property type="match status" value="1"/>
</dbReference>
<dbReference type="InterPro" id="IPR009003">
    <property type="entry name" value="Peptidase_S1_PA"/>
</dbReference>
<dbReference type="InterPro" id="IPR043504">
    <property type="entry name" value="Peptidase_S1_PA_chymotrypsin"/>
</dbReference>
<dbReference type="EMBL" id="CM000781">
    <property type="protein sequence ID" value="AQK74782.1"/>
    <property type="molecule type" value="Genomic_DNA"/>
</dbReference>
<dbReference type="InterPro" id="IPR046449">
    <property type="entry name" value="DEGP_PDZ_sf"/>
</dbReference>
<dbReference type="FunFam" id="2.40.10.10:FF:000012">
    <property type="entry name" value="protease Do-like 9"/>
    <property type="match status" value="1"/>
</dbReference>
<accession>A0A1D6HJZ5</accession>
<dbReference type="GO" id="GO:0006508">
    <property type="term" value="P:proteolysis"/>
    <property type="evidence" value="ECO:0007669"/>
    <property type="project" value="UniProtKB-KW"/>
</dbReference>
<evidence type="ECO:0000256" key="4">
    <source>
        <dbReference type="ARBA" id="ARBA00022825"/>
    </source>
</evidence>
<evidence type="ECO:0000256" key="3">
    <source>
        <dbReference type="ARBA" id="ARBA00022801"/>
    </source>
</evidence>
<dbReference type="IntAct" id="A0A1D6HJZ5">
    <property type="interactions" value="1"/>
</dbReference>
<dbReference type="GO" id="GO:0004252">
    <property type="term" value="F:serine-type endopeptidase activity"/>
    <property type="evidence" value="ECO:0007669"/>
    <property type="project" value="InterPro"/>
</dbReference>
<dbReference type="PRINTS" id="PR00834">
    <property type="entry name" value="PROTEASES2C"/>
</dbReference>
<gene>
    <name evidence="8" type="ORF">ZEAMMB73_Zm00001d018005</name>
</gene>
<dbReference type="SUPFAM" id="SSF50494">
    <property type="entry name" value="Trypsin-like serine proteases"/>
    <property type="match status" value="1"/>
</dbReference>
<dbReference type="PANTHER" id="PTHR45980:SF18">
    <property type="entry name" value="PROTEASE DO-LIKE 9"/>
    <property type="match status" value="1"/>
</dbReference>
<keyword evidence="2 8" id="KW-0645">Protease</keyword>
<dbReference type="Gene3D" id="3.20.190.20">
    <property type="match status" value="1"/>
</dbReference>
<dbReference type="SUPFAM" id="SSF50156">
    <property type="entry name" value="PDZ domain-like"/>
    <property type="match status" value="1"/>
</dbReference>
<dbReference type="Pfam" id="PF13365">
    <property type="entry name" value="Trypsin_2"/>
    <property type="match status" value="1"/>
</dbReference>
<evidence type="ECO:0000256" key="5">
    <source>
        <dbReference type="SAM" id="MobiDB-lite"/>
    </source>
</evidence>
<dbReference type="InParanoid" id="A0A1D6HJZ5"/>
<reference evidence="8" key="1">
    <citation type="submission" date="2015-12" db="EMBL/GenBank/DDBJ databases">
        <title>Update maize B73 reference genome by single molecule sequencing technologies.</title>
        <authorList>
            <consortium name="Maize Genome Sequencing Project"/>
            <person name="Ware D."/>
        </authorList>
    </citation>
    <scope>NUCLEOTIDE SEQUENCE</scope>
    <source>
        <tissue evidence="8">Seedling</tissue>
    </source>
</reference>
<keyword evidence="3" id="KW-0378">Hydrolase</keyword>
<feature type="domain" description="Protease Do-like PDZ" evidence="7">
    <location>
        <begin position="440"/>
        <end position="584"/>
    </location>
</feature>
<comment type="similarity">
    <text evidence="1">Belongs to the peptidase S1C family.</text>
</comment>
<proteinExistence type="inferred from homology"/>
<dbReference type="InterPro" id="IPR001940">
    <property type="entry name" value="Peptidase_S1C"/>
</dbReference>
<name>A0A1D6HJZ5_MAIZE</name>